<dbReference type="EMBL" id="JACJVP010000033">
    <property type="protein sequence ID" value="MBB6673156.1"/>
    <property type="molecule type" value="Genomic_DNA"/>
</dbReference>
<dbReference type="InterPro" id="IPR011330">
    <property type="entry name" value="Glyco_hydro/deAcase_b/a-brl"/>
</dbReference>
<dbReference type="RefSeq" id="WP_185671007.1">
    <property type="nucleotide sequence ID" value="NZ_JACJVP010000033.1"/>
</dbReference>
<evidence type="ECO:0000313" key="4">
    <source>
        <dbReference type="EMBL" id="MBB6673156.1"/>
    </source>
</evidence>
<keyword evidence="5" id="KW-1185">Reference proteome</keyword>
<dbReference type="SUPFAM" id="SSF88713">
    <property type="entry name" value="Glycoside hydrolase/deacetylase"/>
    <property type="match status" value="1"/>
</dbReference>
<dbReference type="InterPro" id="IPR051398">
    <property type="entry name" value="Polysacch_Deacetylase"/>
</dbReference>
<dbReference type="GO" id="GO:0005975">
    <property type="term" value="P:carbohydrate metabolic process"/>
    <property type="evidence" value="ECO:0007669"/>
    <property type="project" value="InterPro"/>
</dbReference>
<reference evidence="4 5" key="1">
    <citation type="submission" date="2020-08" db="EMBL/GenBank/DDBJ databases">
        <title>Cohnella phylogeny.</title>
        <authorList>
            <person name="Dunlap C."/>
        </authorList>
    </citation>
    <scope>NUCLEOTIDE SEQUENCE [LARGE SCALE GENOMIC DNA]</scope>
    <source>
        <strain evidence="4 5">DSM 28246</strain>
    </source>
</reference>
<dbReference type="GO" id="GO:0016810">
    <property type="term" value="F:hydrolase activity, acting on carbon-nitrogen (but not peptide) bonds"/>
    <property type="evidence" value="ECO:0007669"/>
    <property type="project" value="InterPro"/>
</dbReference>
<comment type="subcellular location">
    <subcellularLocation>
        <location evidence="1">Secreted</location>
    </subcellularLocation>
</comment>
<feature type="domain" description="NodB homology" evidence="3">
    <location>
        <begin position="110"/>
        <end position="342"/>
    </location>
</feature>
<sequence>MKRRLAILVWAGLLLLVVGGGMFAAVGAHGTQRPEGDDQPAGELPNPVYYQDQVIVLMYHDVSQTPLNDKSLTVDRFSEQLKLMKEAGFNWITMEQYVNFMLHGGRVPNNAVLLTFDDGYASFYQYAYPLLRQYQAPATSFLIVSTVGNPKAKGVPKLNWDQVQEMHQNGISFYSHTYNSHMEFPVAKNGKRIRGVLAAPLYMNINGEKRVETHEEYLARITKDLDKANQVLAVKLGNRLKVIAFPYGDFSKDLLQVCHQLGMDVTFTVKRGINGPEDRNGYRVNAGGMSDDPAELIADMKKAIPKAVTTDCLSWAGSTGRKASNGKELKACHWGLLGPAFP</sequence>
<evidence type="ECO:0000256" key="2">
    <source>
        <dbReference type="ARBA" id="ARBA00022729"/>
    </source>
</evidence>
<name>A0A7X0RVC0_9BACL</name>
<accession>A0A7X0RVC0</accession>
<dbReference type="GO" id="GO:0005576">
    <property type="term" value="C:extracellular region"/>
    <property type="evidence" value="ECO:0007669"/>
    <property type="project" value="UniProtKB-SubCell"/>
</dbReference>
<protein>
    <submittedName>
        <fullName evidence="4">Polysaccharide deacetylase family protein</fullName>
    </submittedName>
</protein>
<gene>
    <name evidence="4" type="ORF">H7C19_20960</name>
</gene>
<dbReference type="AlphaFoldDB" id="A0A7X0RVC0"/>
<comment type="caution">
    <text evidence="4">The sequence shown here is derived from an EMBL/GenBank/DDBJ whole genome shotgun (WGS) entry which is preliminary data.</text>
</comment>
<dbReference type="PANTHER" id="PTHR34216:SF3">
    <property type="entry name" value="POLY-BETA-1,6-N-ACETYL-D-GLUCOSAMINE N-DEACETYLASE"/>
    <property type="match status" value="1"/>
</dbReference>
<evidence type="ECO:0000256" key="1">
    <source>
        <dbReference type="ARBA" id="ARBA00004613"/>
    </source>
</evidence>
<evidence type="ECO:0000259" key="3">
    <source>
        <dbReference type="PROSITE" id="PS51677"/>
    </source>
</evidence>
<dbReference type="CDD" id="cd10918">
    <property type="entry name" value="CE4_NodB_like_5s_6s"/>
    <property type="match status" value="1"/>
</dbReference>
<organism evidence="4 5">
    <name type="scientific">Cohnella nanjingensis</name>
    <dbReference type="NCBI Taxonomy" id="1387779"/>
    <lineage>
        <taxon>Bacteria</taxon>
        <taxon>Bacillati</taxon>
        <taxon>Bacillota</taxon>
        <taxon>Bacilli</taxon>
        <taxon>Bacillales</taxon>
        <taxon>Paenibacillaceae</taxon>
        <taxon>Cohnella</taxon>
    </lineage>
</organism>
<keyword evidence="2" id="KW-0732">Signal</keyword>
<dbReference type="PANTHER" id="PTHR34216">
    <property type="match status" value="1"/>
</dbReference>
<dbReference type="Proteomes" id="UP000547209">
    <property type="component" value="Unassembled WGS sequence"/>
</dbReference>
<dbReference type="Pfam" id="PF01522">
    <property type="entry name" value="Polysacc_deac_1"/>
    <property type="match status" value="1"/>
</dbReference>
<evidence type="ECO:0000313" key="5">
    <source>
        <dbReference type="Proteomes" id="UP000547209"/>
    </source>
</evidence>
<dbReference type="PROSITE" id="PS51677">
    <property type="entry name" value="NODB"/>
    <property type="match status" value="1"/>
</dbReference>
<dbReference type="Gene3D" id="3.20.20.370">
    <property type="entry name" value="Glycoside hydrolase/deacetylase"/>
    <property type="match status" value="1"/>
</dbReference>
<proteinExistence type="predicted"/>
<dbReference type="InterPro" id="IPR002509">
    <property type="entry name" value="NODB_dom"/>
</dbReference>